<keyword evidence="1" id="KW-0472">Membrane</keyword>
<organism evidence="2">
    <name type="scientific">Ditylum brightwellii</name>
    <dbReference type="NCBI Taxonomy" id="49249"/>
    <lineage>
        <taxon>Eukaryota</taxon>
        <taxon>Sar</taxon>
        <taxon>Stramenopiles</taxon>
        <taxon>Ochrophyta</taxon>
        <taxon>Bacillariophyta</taxon>
        <taxon>Mediophyceae</taxon>
        <taxon>Lithodesmiophycidae</taxon>
        <taxon>Lithodesmiales</taxon>
        <taxon>Lithodesmiaceae</taxon>
        <taxon>Ditylum</taxon>
    </lineage>
</organism>
<proteinExistence type="predicted"/>
<gene>
    <name evidence="2" type="ORF">DBRI00130_LOCUS7820</name>
</gene>
<dbReference type="AlphaFoldDB" id="A0A7S4UM81"/>
<evidence type="ECO:0000256" key="1">
    <source>
        <dbReference type="SAM" id="Phobius"/>
    </source>
</evidence>
<sequence length="108" mass="12389">MIKLTKLENAGIFVLSMILVNFIQKIWKVLRESKKNNETASTEEEELLTAINGDNGGGGMLDRCPWPFIFFHDIKTGLKDAPTWILVLWWSLRRVWRLRKSVAAAAMV</sequence>
<protein>
    <submittedName>
        <fullName evidence="2">Uncharacterized protein</fullName>
    </submittedName>
</protein>
<feature type="transmembrane region" description="Helical" evidence="1">
    <location>
        <begin position="12"/>
        <end position="30"/>
    </location>
</feature>
<accession>A0A7S4UM81</accession>
<reference evidence="2" key="1">
    <citation type="submission" date="2021-01" db="EMBL/GenBank/DDBJ databases">
        <authorList>
            <person name="Corre E."/>
            <person name="Pelletier E."/>
            <person name="Niang G."/>
            <person name="Scheremetjew M."/>
            <person name="Finn R."/>
            <person name="Kale V."/>
            <person name="Holt S."/>
            <person name="Cochrane G."/>
            <person name="Meng A."/>
            <person name="Brown T."/>
            <person name="Cohen L."/>
        </authorList>
    </citation>
    <scope>NUCLEOTIDE SEQUENCE</scope>
    <source>
        <strain evidence="2">GSO104</strain>
    </source>
</reference>
<dbReference type="EMBL" id="HBNS01009706">
    <property type="protein sequence ID" value="CAE4593682.1"/>
    <property type="molecule type" value="Transcribed_RNA"/>
</dbReference>
<keyword evidence="1" id="KW-0812">Transmembrane</keyword>
<evidence type="ECO:0000313" key="2">
    <source>
        <dbReference type="EMBL" id="CAE4593682.1"/>
    </source>
</evidence>
<keyword evidence="1" id="KW-1133">Transmembrane helix</keyword>
<name>A0A7S4UM81_9STRA</name>